<dbReference type="EMBL" id="AP027272">
    <property type="protein sequence ID" value="BDX08119.1"/>
    <property type="molecule type" value="Genomic_DNA"/>
</dbReference>
<evidence type="ECO:0000256" key="2">
    <source>
        <dbReference type="ARBA" id="ARBA00023157"/>
    </source>
</evidence>
<dbReference type="RefSeq" id="WP_338294201.1">
    <property type="nucleotide sequence ID" value="NZ_AP027272.1"/>
</dbReference>
<protein>
    <submittedName>
        <fullName evidence="6">Uncharacterized protein</fullName>
    </submittedName>
</protein>
<dbReference type="PANTHER" id="PTHR42535">
    <property type="entry name" value="OOKINETE PROTEIN, PUTATIVE-RELATED"/>
    <property type="match status" value="1"/>
</dbReference>
<dbReference type="Pfam" id="PF23981">
    <property type="entry name" value="DUF7305"/>
    <property type="match status" value="1"/>
</dbReference>
<feature type="domain" description="Laminin G" evidence="4">
    <location>
        <begin position="1088"/>
        <end position="1238"/>
    </location>
</feature>
<feature type="domain" description="LamG-like jellyroll fold" evidence="5">
    <location>
        <begin position="1341"/>
        <end position="1486"/>
    </location>
</feature>
<dbReference type="InterPro" id="IPR001791">
    <property type="entry name" value="Laminin_G"/>
</dbReference>
<reference evidence="6" key="1">
    <citation type="submission" date="2023-01" db="EMBL/GenBank/DDBJ databases">
        <title>Complete genome sequence of Planctobacterium marinum strain Dej080120_11.</title>
        <authorList>
            <person name="Ueki S."/>
            <person name="Maruyama F."/>
        </authorList>
    </citation>
    <scope>NUCLEOTIDE SEQUENCE</scope>
    <source>
        <strain evidence="6">Dej080120_11</strain>
    </source>
</reference>
<feature type="signal peptide" evidence="3">
    <location>
        <begin position="1"/>
        <end position="21"/>
    </location>
</feature>
<dbReference type="InterPro" id="IPR055729">
    <property type="entry name" value="DUF7305"/>
</dbReference>
<gene>
    <name evidence="6" type="ORF">MACH26_36400</name>
</gene>
<dbReference type="PANTHER" id="PTHR42535:SF2">
    <property type="entry name" value="CHROMOSOME UNDETERMINED SCAFFOLD_146, WHOLE GENOME SHOTGUN SEQUENCE"/>
    <property type="match status" value="1"/>
</dbReference>
<feature type="domain" description="Laminin G" evidence="4">
    <location>
        <begin position="844"/>
        <end position="995"/>
    </location>
</feature>
<name>A0AA48KU14_9ALTE</name>
<evidence type="ECO:0000256" key="3">
    <source>
        <dbReference type="SAM" id="SignalP"/>
    </source>
</evidence>
<organism evidence="6 7">
    <name type="scientific">Planctobacterium marinum</name>
    <dbReference type="NCBI Taxonomy" id="1631968"/>
    <lineage>
        <taxon>Bacteria</taxon>
        <taxon>Pseudomonadati</taxon>
        <taxon>Pseudomonadota</taxon>
        <taxon>Gammaproteobacteria</taxon>
        <taxon>Alteromonadales</taxon>
        <taxon>Alteromonadaceae</taxon>
        <taxon>Planctobacterium</taxon>
    </lineage>
</organism>
<feature type="chain" id="PRO_5041367131" evidence="3">
    <location>
        <begin position="22"/>
        <end position="2219"/>
    </location>
</feature>
<evidence type="ECO:0000256" key="1">
    <source>
        <dbReference type="ARBA" id="ARBA00022729"/>
    </source>
</evidence>
<dbReference type="SMART" id="SM00560">
    <property type="entry name" value="LamGL"/>
    <property type="match status" value="2"/>
</dbReference>
<evidence type="ECO:0000259" key="5">
    <source>
        <dbReference type="SMART" id="SM00560"/>
    </source>
</evidence>
<evidence type="ECO:0000313" key="7">
    <source>
        <dbReference type="Proteomes" id="UP001333710"/>
    </source>
</evidence>
<dbReference type="KEGG" id="pmaw:MACH26_36400"/>
<dbReference type="InterPro" id="IPR046524">
    <property type="entry name" value="DUF6701"/>
</dbReference>
<sequence length="2219" mass="240617">MIRNKQIAVLLLSLWATSALASQCATVFQGVFTDAVASHESKGKIKFERDSMIGLFRDNVQYIPDGIIDVLDIDDKTDGTSCVNTGCVSSGSLADSFSLGDFQDSDGSNVTINKNSSGELPAGDYKNVVLKENAQIRFTTSNGIYRIKKLEMEKNSFATFSSGLYYIDDFTVKEGGQIVHGGGDTTVIHADNNINFERNAAINSWSSASKFFIYAEKDVHLKEGVNYKGFIYSDKHIEMERDSVVRGALNGDDIHIKDSAIVYYDETEVAYLTGCGQDDGPDPDEPLPDPIAHWPLDLCPVNGNTIAVPDAVGSVDGVTIGGASSDSEAQYCQGVSFDGVSGHVNIPHDNSFALEEGSLSFWFKTSNANYPGDAGGRGQAILSKDSRGRDDGGSLTFWIYEPGDTRIRARYQSEDYSYNMFSTTQVVNDTWYHVTYTWGGEGMQLYVNGTLEDSRSETYGIEDNPEPIILGASAHRSGNNSSDPDDLYDHFVGSMDDVRLFDAQLSQSQVDELVGLSAYSCEECENPEPEPDPVLVGHWKNNLCSLTGAADEVIDSVSSNHGQALDGTSIEDDGKFCQSLKFNGVDAHVNIPNAEEFDLDSGTLSFWFKAEDLSHSSDSGQGGQGLFSKDSSGWDSGGHHLTIWLQSSGQIRARHQTTDSSDDKNLYTDTGAISENTWYHLVYSWGSYGMKMYLNGTLVDSNVDNRGWSGNPEPITLGANAWVTENNGSSSQYLKDKFLGEMDDLRVYEGQLDDNAVSELYAEENADSCEECVDPEPVLVGHWKNNVCSINGTEGEVVDAVAGNHGQSVDGADIDNDGKFCQALEFDGEDANVLIPHAETFELASGSLSFWFKAEDLSHSKDLGQGGQGLFSKDSSGWDAGGDHLTIWLNSNGSIRARHQIYNNSSQDKNVYAASGSVTANQWYHLVYTWGNEGMHMYLNGAEVDSDSSTRGLAGNPEPIILGANAWVTENYGSSSEYLKDKFKGQIDDLRMYDGQLDGDDVSELYVLENPDSCEECEAPDPVLVAHYGGDVCTLNGDGGSYVDIENGYNGIYMDGVTTAAGKFCNAVGFAGIDEHINIPHRDAFAIEQGAISLWINVPELDYANIDDSIHAGQAIFSKDSQGTDNGGQHLTMFVKSDGAIRVRHQTSGENEIVSAANVIQEGQWHHILYSWGDSGKRLYIDGQLRDSDSGASQGIATNPEPIILGANASTTGNGVSEPSKLDNWYKGSIDDLRIYGDAQPDDEFVTALYEQDYACAACDTTLAHYKFEGASNVALNDENGAFNGTDYISNGTDLSFLHGNGGSLLGSCQVVSIPRNDSGSAQNAVDTGINPKNDIGAKGTISFWYQANESWVNGRARQLFDASNSAIYFYGTITNDGKILFGMEDQADRDARIYTAYAVNYPVGTWVHLAFTWDLDAREMKIYVNGVVQSTTGGVPSDMSNVLGNMNSLFIGDNRHTTYFPEATGNSADGQFDDVRVYRLVQGSANILQDMAELSPCAISVHHYQIEYESPASICSDTEITVKACQDETCSLLVPGTQLVALQYESDGQYRIIDSSLTLVNGVAVVDNWTRNNVEVGRLMIASASPAASNGYSCSQSNCEISFDYILDIIFRDESGDSDAIPAQIAQQTFSTGSNAVIVKSPDTCPALENPVALEVAVECINPATCSGNTFEISSGGTTLSLSPSDSGEALNYTTVSNMFNGVEMQLNDLKFNDVGEIKLHVRAAGVSAEQQFTVKPAWLELSSNIGDTHVAGEDFEFNVTAYGAEGDVVPNYVPGELAFSMERYTPEEVAENRANLTITNPNDNQDIINILDDGILTQFGNNVFTSAQPIFSNGVSSSLVASMDEVGQFAIDVRDNDYLDTGVINSLLVKNGNTQLSDYVFTRFIPGYLALETTFDYAPYCGSFTYRGDVIPSYDEINDTTPHILQFTAKNAKNAVTTYYDAVSGGSFRFDADNQFASRQYSTDDNSVSSSLGNVEFDIGDMSDGTFSFMMRNDNILFNKVSSPTLPVSTGADEGNTNIQFLLSADALKDLDGVGVKNLYVDAGWAELTVDAVMQGIEIREGRFRVVNAVSTETSLEVIFEAQYYAPVEESDAGTWKTNALDSCSSFSADQIKILNVSNGISGTPSITGSGTLDAGLGDGVSAMTLSVTFADDENPTGAVFLGYDIEDEFDFMEYQWCDAESYDSNMETLACTNPAAEFVFGLVRGNDRVIHWREVL</sequence>
<evidence type="ECO:0000259" key="4">
    <source>
        <dbReference type="SMART" id="SM00282"/>
    </source>
</evidence>
<keyword evidence="7" id="KW-1185">Reference proteome</keyword>
<dbReference type="Pfam" id="PF20419">
    <property type="entry name" value="DUF6701"/>
    <property type="match status" value="1"/>
</dbReference>
<keyword evidence="1 3" id="KW-0732">Signal</keyword>
<dbReference type="SUPFAM" id="SSF49899">
    <property type="entry name" value="Concanavalin A-like lectins/glucanases"/>
    <property type="match status" value="5"/>
</dbReference>
<dbReference type="Gene3D" id="2.60.120.200">
    <property type="match status" value="5"/>
</dbReference>
<accession>A0AA48KU14</accession>
<feature type="domain" description="Laminin G" evidence="4">
    <location>
        <begin position="355"/>
        <end position="503"/>
    </location>
</feature>
<dbReference type="Pfam" id="PF13385">
    <property type="entry name" value="Laminin_G_3"/>
    <property type="match status" value="5"/>
</dbReference>
<dbReference type="SMART" id="SM00282">
    <property type="entry name" value="LamG"/>
    <property type="match status" value="3"/>
</dbReference>
<evidence type="ECO:0000313" key="6">
    <source>
        <dbReference type="EMBL" id="BDX08119.1"/>
    </source>
</evidence>
<dbReference type="InterPro" id="IPR006558">
    <property type="entry name" value="LamG-like"/>
</dbReference>
<feature type="domain" description="LamG-like jellyroll fold" evidence="5">
    <location>
        <begin position="358"/>
        <end position="508"/>
    </location>
</feature>
<dbReference type="InterPro" id="IPR013320">
    <property type="entry name" value="ConA-like_dom_sf"/>
</dbReference>
<keyword evidence="2" id="KW-1015">Disulfide bond</keyword>
<dbReference type="Proteomes" id="UP001333710">
    <property type="component" value="Chromosome"/>
</dbReference>
<proteinExistence type="predicted"/>